<evidence type="ECO:0000256" key="12">
    <source>
        <dbReference type="ARBA" id="ARBA00029736"/>
    </source>
</evidence>
<evidence type="ECO:0000256" key="2">
    <source>
        <dbReference type="ARBA" id="ARBA00004496"/>
    </source>
</evidence>
<keyword evidence="9" id="KW-0808">Transferase</keyword>
<feature type="domain" description="tRNA methyltransferase TRMD/TRM10-type" evidence="15">
    <location>
        <begin position="3"/>
        <end position="61"/>
    </location>
</feature>
<evidence type="ECO:0000256" key="10">
    <source>
        <dbReference type="ARBA" id="ARBA00022691"/>
    </source>
</evidence>
<keyword evidence="7" id="KW-0963">Cytoplasm</keyword>
<protein>
    <recommendedName>
        <fullName evidence="6">tRNA (guanine-N(1)-)-methyltransferase</fullName>
        <ecNumber evidence="5">2.1.1.228</ecNumber>
    </recommendedName>
    <alternativeName>
        <fullName evidence="12">M1G-methyltransferase</fullName>
    </alternativeName>
    <alternativeName>
        <fullName evidence="13">tRNA [GM37] methyltransferase</fullName>
    </alternativeName>
</protein>
<dbReference type="GO" id="GO:0005829">
    <property type="term" value="C:cytosol"/>
    <property type="evidence" value="ECO:0007669"/>
    <property type="project" value="TreeGrafter"/>
</dbReference>
<dbReference type="InterPro" id="IPR016009">
    <property type="entry name" value="tRNA_MeTrfase_TRMD/TRM10"/>
</dbReference>
<gene>
    <name evidence="16" type="ORF">S03H2_27616</name>
</gene>
<dbReference type="PANTHER" id="PTHR46417:SF1">
    <property type="entry name" value="TRNA (GUANINE-N(1)-)-METHYLTRANSFERASE"/>
    <property type="match status" value="1"/>
</dbReference>
<feature type="non-terminal residue" evidence="16">
    <location>
        <position position="1"/>
    </location>
</feature>
<dbReference type="Gene3D" id="1.10.1270.20">
    <property type="entry name" value="tRNA(m1g37)methyltransferase, domain 2"/>
    <property type="match status" value="1"/>
</dbReference>
<evidence type="ECO:0000256" key="7">
    <source>
        <dbReference type="ARBA" id="ARBA00022490"/>
    </source>
</evidence>
<keyword evidence="8" id="KW-0489">Methyltransferase</keyword>
<dbReference type="InterPro" id="IPR023148">
    <property type="entry name" value="tRNA_m1G_MeTrfase_C_sf"/>
</dbReference>
<dbReference type="InterPro" id="IPR002649">
    <property type="entry name" value="tRNA_m1G_MeTrfase_TrmD"/>
</dbReference>
<dbReference type="AlphaFoldDB" id="X1FY20"/>
<comment type="function">
    <text evidence="1">Specifically methylates guanosine-37 in various tRNAs.</text>
</comment>
<name>X1FY20_9ZZZZ</name>
<dbReference type="FunFam" id="1.10.1270.20:FF:000001">
    <property type="entry name" value="tRNA (guanine-N(1)-)-methyltransferase"/>
    <property type="match status" value="1"/>
</dbReference>
<evidence type="ECO:0000256" key="8">
    <source>
        <dbReference type="ARBA" id="ARBA00022603"/>
    </source>
</evidence>
<reference evidence="16" key="1">
    <citation type="journal article" date="2014" name="Front. Microbiol.">
        <title>High frequency of phylogenetically diverse reductive dehalogenase-homologous genes in deep subseafloor sedimentary metagenomes.</title>
        <authorList>
            <person name="Kawai M."/>
            <person name="Futagami T."/>
            <person name="Toyoda A."/>
            <person name="Takaki Y."/>
            <person name="Nishi S."/>
            <person name="Hori S."/>
            <person name="Arai W."/>
            <person name="Tsubouchi T."/>
            <person name="Morono Y."/>
            <person name="Uchiyama I."/>
            <person name="Ito T."/>
            <person name="Fujiyama A."/>
            <person name="Inagaki F."/>
            <person name="Takami H."/>
        </authorList>
    </citation>
    <scope>NUCLEOTIDE SEQUENCE</scope>
    <source>
        <strain evidence="16">Expedition CK06-06</strain>
    </source>
</reference>
<dbReference type="SUPFAM" id="SSF75217">
    <property type="entry name" value="alpha/beta knot"/>
    <property type="match status" value="1"/>
</dbReference>
<dbReference type="GO" id="GO:0052906">
    <property type="term" value="F:tRNA (guanine(37)-N1)-methyltransferase activity"/>
    <property type="evidence" value="ECO:0007669"/>
    <property type="project" value="UniProtKB-EC"/>
</dbReference>
<dbReference type="InterPro" id="IPR029028">
    <property type="entry name" value="Alpha/beta_knot_MTases"/>
</dbReference>
<dbReference type="GO" id="GO:0002939">
    <property type="term" value="P:tRNA N1-guanine methylation"/>
    <property type="evidence" value="ECO:0007669"/>
    <property type="project" value="TreeGrafter"/>
</dbReference>
<sequence>SPLDESHATGLLEYPQYTRPPAYRGWPVSEVLLSGNHAQIAKWRREQAILRTLKRRPELLDKANLSFEERQLVSRLEKSNLPGESKGK</sequence>
<comment type="catalytic activity">
    <reaction evidence="14">
        <text>guanosine(37) in tRNA + S-adenosyl-L-methionine = N(1)-methylguanosine(37) in tRNA + S-adenosyl-L-homocysteine + H(+)</text>
        <dbReference type="Rhea" id="RHEA:36899"/>
        <dbReference type="Rhea" id="RHEA-COMP:10145"/>
        <dbReference type="Rhea" id="RHEA-COMP:10147"/>
        <dbReference type="ChEBI" id="CHEBI:15378"/>
        <dbReference type="ChEBI" id="CHEBI:57856"/>
        <dbReference type="ChEBI" id="CHEBI:59789"/>
        <dbReference type="ChEBI" id="CHEBI:73542"/>
        <dbReference type="ChEBI" id="CHEBI:74269"/>
        <dbReference type="EC" id="2.1.1.228"/>
    </reaction>
</comment>
<organism evidence="16">
    <name type="scientific">marine sediment metagenome</name>
    <dbReference type="NCBI Taxonomy" id="412755"/>
    <lineage>
        <taxon>unclassified sequences</taxon>
        <taxon>metagenomes</taxon>
        <taxon>ecological metagenomes</taxon>
    </lineage>
</organism>
<comment type="subcellular location">
    <subcellularLocation>
        <location evidence="2">Cytoplasm</location>
    </subcellularLocation>
</comment>
<comment type="similarity">
    <text evidence="3">Belongs to the RNA methyltransferase TrmD family.</text>
</comment>
<evidence type="ECO:0000256" key="1">
    <source>
        <dbReference type="ARBA" id="ARBA00002634"/>
    </source>
</evidence>
<comment type="subunit">
    <text evidence="4">Homodimer.</text>
</comment>
<evidence type="ECO:0000313" key="16">
    <source>
        <dbReference type="EMBL" id="GAH50541.1"/>
    </source>
</evidence>
<evidence type="ECO:0000256" key="4">
    <source>
        <dbReference type="ARBA" id="ARBA00011738"/>
    </source>
</evidence>
<dbReference type="PANTHER" id="PTHR46417">
    <property type="entry name" value="TRNA (GUANINE-N(1)-)-METHYLTRANSFERASE"/>
    <property type="match status" value="1"/>
</dbReference>
<evidence type="ECO:0000256" key="9">
    <source>
        <dbReference type="ARBA" id="ARBA00022679"/>
    </source>
</evidence>
<keyword evidence="10" id="KW-0949">S-adenosyl-L-methionine</keyword>
<dbReference type="EMBL" id="BARU01016616">
    <property type="protein sequence ID" value="GAH50541.1"/>
    <property type="molecule type" value="Genomic_DNA"/>
</dbReference>
<dbReference type="EC" id="2.1.1.228" evidence="5"/>
<proteinExistence type="inferred from homology"/>
<comment type="caution">
    <text evidence="16">The sequence shown here is derived from an EMBL/GenBank/DDBJ whole genome shotgun (WGS) entry which is preliminary data.</text>
</comment>
<evidence type="ECO:0000256" key="13">
    <source>
        <dbReference type="ARBA" id="ARBA00033392"/>
    </source>
</evidence>
<evidence type="ECO:0000256" key="6">
    <source>
        <dbReference type="ARBA" id="ARBA00014679"/>
    </source>
</evidence>
<accession>X1FY20</accession>
<keyword evidence="11" id="KW-0819">tRNA processing</keyword>
<evidence type="ECO:0000256" key="5">
    <source>
        <dbReference type="ARBA" id="ARBA00012807"/>
    </source>
</evidence>
<evidence type="ECO:0000256" key="11">
    <source>
        <dbReference type="ARBA" id="ARBA00022694"/>
    </source>
</evidence>
<dbReference type="Pfam" id="PF01746">
    <property type="entry name" value="tRNA_m1G_MT"/>
    <property type="match status" value="1"/>
</dbReference>
<evidence type="ECO:0000256" key="3">
    <source>
        <dbReference type="ARBA" id="ARBA00007630"/>
    </source>
</evidence>
<evidence type="ECO:0000259" key="15">
    <source>
        <dbReference type="Pfam" id="PF01746"/>
    </source>
</evidence>
<evidence type="ECO:0000256" key="14">
    <source>
        <dbReference type="ARBA" id="ARBA00047783"/>
    </source>
</evidence>